<evidence type="ECO:0000256" key="9">
    <source>
        <dbReference type="ARBA" id="ARBA00023136"/>
    </source>
</evidence>
<dbReference type="GO" id="GO:0140359">
    <property type="term" value="F:ABC-type transporter activity"/>
    <property type="evidence" value="ECO:0007669"/>
    <property type="project" value="InterPro"/>
</dbReference>
<accession>I7MCU2</accession>
<feature type="transmembrane region" description="Helical" evidence="11">
    <location>
        <begin position="119"/>
        <end position="145"/>
    </location>
</feature>
<dbReference type="PROSITE" id="PS50893">
    <property type="entry name" value="ABC_TRANSPORTER_2"/>
    <property type="match status" value="2"/>
</dbReference>
<dbReference type="GO" id="GO:0016887">
    <property type="term" value="F:ATP hydrolysis activity"/>
    <property type="evidence" value="ECO:0007669"/>
    <property type="project" value="InterPro"/>
</dbReference>
<reference evidence="15" key="1">
    <citation type="journal article" date="2006" name="PLoS Biol.">
        <title>Macronuclear genome sequence of the ciliate Tetrahymena thermophila, a model eukaryote.</title>
        <authorList>
            <person name="Eisen J.A."/>
            <person name="Coyne R.S."/>
            <person name="Wu M."/>
            <person name="Wu D."/>
            <person name="Thiagarajan M."/>
            <person name="Wortman J.R."/>
            <person name="Badger J.H."/>
            <person name="Ren Q."/>
            <person name="Amedeo P."/>
            <person name="Jones K.M."/>
            <person name="Tallon L.J."/>
            <person name="Delcher A.L."/>
            <person name="Salzberg S.L."/>
            <person name="Silva J.C."/>
            <person name="Haas B.J."/>
            <person name="Majoros W.H."/>
            <person name="Farzad M."/>
            <person name="Carlton J.M."/>
            <person name="Smith R.K. Jr."/>
            <person name="Garg J."/>
            <person name="Pearlman R.E."/>
            <person name="Karrer K.M."/>
            <person name="Sun L."/>
            <person name="Manning G."/>
            <person name="Elde N.C."/>
            <person name="Turkewitz A.P."/>
            <person name="Asai D.J."/>
            <person name="Wilkes D.E."/>
            <person name="Wang Y."/>
            <person name="Cai H."/>
            <person name="Collins K."/>
            <person name="Stewart B.A."/>
            <person name="Lee S.R."/>
            <person name="Wilamowska K."/>
            <person name="Weinberg Z."/>
            <person name="Ruzzo W.L."/>
            <person name="Wloga D."/>
            <person name="Gaertig J."/>
            <person name="Frankel J."/>
            <person name="Tsao C.-C."/>
            <person name="Gorovsky M.A."/>
            <person name="Keeling P.J."/>
            <person name="Waller R.F."/>
            <person name="Patron N.J."/>
            <person name="Cherry J.M."/>
            <person name="Stover N.A."/>
            <person name="Krieger C.J."/>
            <person name="del Toro C."/>
            <person name="Ryder H.F."/>
            <person name="Williamson S.C."/>
            <person name="Barbeau R.A."/>
            <person name="Hamilton E.P."/>
            <person name="Orias E."/>
        </authorList>
    </citation>
    <scope>NUCLEOTIDE SEQUENCE [LARGE SCALE GENOMIC DNA]</scope>
    <source>
        <strain evidence="15">SB210</strain>
    </source>
</reference>
<dbReference type="EMBL" id="GG662510">
    <property type="protein sequence ID" value="EAR84933.2"/>
    <property type="molecule type" value="Genomic_DNA"/>
</dbReference>
<keyword evidence="4 11" id="KW-0812">Transmembrane</keyword>
<feature type="compositionally biased region" description="Polar residues" evidence="10">
    <location>
        <begin position="1"/>
        <end position="24"/>
    </location>
</feature>
<evidence type="ECO:0000256" key="8">
    <source>
        <dbReference type="ARBA" id="ARBA00022989"/>
    </source>
</evidence>
<dbReference type="Pfam" id="PF00664">
    <property type="entry name" value="ABC_membrane"/>
    <property type="match status" value="2"/>
</dbReference>
<evidence type="ECO:0000256" key="11">
    <source>
        <dbReference type="SAM" id="Phobius"/>
    </source>
</evidence>
<dbReference type="PROSITE" id="PS50929">
    <property type="entry name" value="ABC_TM1F"/>
    <property type="match status" value="2"/>
</dbReference>
<keyword evidence="9 11" id="KW-0472">Membrane</keyword>
<protein>
    <submittedName>
        <fullName evidence="14">ABC transporter C family protein</fullName>
    </submittedName>
</protein>
<dbReference type="InterPro" id="IPR044726">
    <property type="entry name" value="ABCC_6TM_D2"/>
</dbReference>
<feature type="transmembrane region" description="Helical" evidence="11">
    <location>
        <begin position="989"/>
        <end position="1018"/>
    </location>
</feature>
<evidence type="ECO:0000256" key="2">
    <source>
        <dbReference type="ARBA" id="ARBA00009726"/>
    </source>
</evidence>
<keyword evidence="8 11" id="KW-1133">Transmembrane helix</keyword>
<dbReference type="PROSITE" id="PS00211">
    <property type="entry name" value="ABC_TRANSPORTER_1"/>
    <property type="match status" value="2"/>
</dbReference>
<organism evidence="14 15">
    <name type="scientific">Tetrahymena thermophila (strain SB210)</name>
    <dbReference type="NCBI Taxonomy" id="312017"/>
    <lineage>
        <taxon>Eukaryota</taxon>
        <taxon>Sar</taxon>
        <taxon>Alveolata</taxon>
        <taxon>Ciliophora</taxon>
        <taxon>Intramacronucleata</taxon>
        <taxon>Oligohymenophorea</taxon>
        <taxon>Hymenostomatida</taxon>
        <taxon>Tetrahymenina</taxon>
        <taxon>Tetrahymenidae</taxon>
        <taxon>Tetrahymena</taxon>
    </lineage>
</organism>
<keyword evidence="15" id="KW-1185">Reference proteome</keyword>
<feature type="domain" description="ABC transporter" evidence="12">
    <location>
        <begin position="1096"/>
        <end position="1332"/>
    </location>
</feature>
<keyword evidence="7" id="KW-0067">ATP-binding</keyword>
<dbReference type="eggNOG" id="KOG0054">
    <property type="taxonomic scope" value="Eukaryota"/>
</dbReference>
<feature type="transmembrane region" description="Helical" evidence="11">
    <location>
        <begin position="379"/>
        <end position="402"/>
    </location>
</feature>
<dbReference type="GeneID" id="7846692"/>
<feature type="transmembrane region" description="Helical" evidence="11">
    <location>
        <begin position="775"/>
        <end position="796"/>
    </location>
</feature>
<dbReference type="FunFam" id="3.40.50.300:FF:000163">
    <property type="entry name" value="Multidrug resistance-associated protein member 4"/>
    <property type="match status" value="1"/>
</dbReference>
<dbReference type="KEGG" id="tet:TTHERM_00584900"/>
<dbReference type="InterPro" id="IPR027417">
    <property type="entry name" value="P-loop_NTPase"/>
</dbReference>
<dbReference type="SUPFAM" id="SSF52540">
    <property type="entry name" value="P-loop containing nucleoside triphosphate hydrolases"/>
    <property type="match status" value="2"/>
</dbReference>
<dbReference type="CDD" id="cd03244">
    <property type="entry name" value="ABCC_MRP_domain2"/>
    <property type="match status" value="1"/>
</dbReference>
<evidence type="ECO:0000256" key="3">
    <source>
        <dbReference type="ARBA" id="ARBA00022448"/>
    </source>
</evidence>
<evidence type="ECO:0000259" key="13">
    <source>
        <dbReference type="PROSITE" id="PS50929"/>
    </source>
</evidence>
<dbReference type="InterPro" id="IPR017871">
    <property type="entry name" value="ABC_transporter-like_CS"/>
</dbReference>
<dbReference type="Gene3D" id="1.20.1560.10">
    <property type="entry name" value="ABC transporter type 1, transmembrane domain"/>
    <property type="match status" value="2"/>
</dbReference>
<dbReference type="GO" id="GO:0016020">
    <property type="term" value="C:membrane"/>
    <property type="evidence" value="ECO:0007669"/>
    <property type="project" value="UniProtKB-SubCell"/>
</dbReference>
<sequence>MSKQQANQKETPSQDSKIKSQSSPEDFYNKEDFEQGYGFIGRLFLLNLLSVAVKIKKVLNKGLNVNSMHTPKLKENQLSQNNSEKFRQNLDKILLNGELKPLKVWKALLSVFKQKIYTIFFYQIFDVSLKLFNSVCLNFCIQGLLDKDNKTAYIWGAIMVISMLFSSLFRQNGWELGLNLNSEVRSVIINTTYNKVSQLSAISIKSANVGKIVNLISGDLNTTEAKFFYLFQMAIAPYTLAVACVILAFRLGFYGLLSIVFLIFIFPTQKFFGKRASKHTAKRILKTDERLKLTKEIIEGIQIIKMYGWEKAIQNIIEKIRNEEVREIFKVQTLQYIEKAISTSYVLVAATLTFIIINYEGSVELNSAKIFSTIEMLQYIKTNIFLFSGIGFGYIFELQIFLRRFIDIYSIKNIVTQTNQGKQSNDLIQNGIFASFNNFSAYFKEPKQAQVEPKNQITTNVVTAEQVQTEIDVAALKQQNEKVFPILKDLTFDIKQGEILGIVGKTGSGKSTLLYSFLKEIPYYLGQYQFRENDANGEKLKFAYVEQEPYIFSATIRENILFGKSFEEKWYHTVVQACCLDHDFQVIDKGDQTLVGERGANLSGGQKARISLARALYSNADVYLLDDPLSAVDSKVSKQLINKAICGLMKGKTVILVTHQIHFTKNCDRILILEDDGSLKVIGSFEEVFEQLKTLAAKQIKFENEEEKSIKSLEKTQIKEKNGSQNSLSSEEVNSDQEIEKKQKIKNKIEEKKDEIVNVSFNTYTKFLKIMNSQILGLPIIIVILFILAECLFTAFQRGLGLYDSTSDDEKSKLFGFLILFSCSYMITNGFKQVLFSYGIIKESKYLHNQMLYSMLRAPLLFFDKVSSGILINKFSNDVSLLDNFLHFTSNDSLDILCNFFNLLITCCVFNYYILIPSAIVIFLLYKFLLFNKDIILKMKQLDLANKSPVFAYFSSTLHGIIPIKVYGQNQNFLNNMTDLCNNNLRANLAYWLCSRFFGGFIQNIAIICTAIGVFIIISLPSSDPTLSAQSLTYFMLMADSVQWCLRQMLATDSAMSSVERIQNLIDQPSEAPLVTDHLKQQTNQLEVKWPQNGQIEFKNVKMRYRQELNPVLKGINFSIKHSEKVGCVGRTGAGKSSLIQALFRLTEPEAGSEMHINGIEIQKLGLHTLRQSISIIPQVPFVFGGTIRRNLDPLSQYTDEKLWEVLRLVELEQFAKQNCQDGLDTDMGASSCSFSVGQKQLICLARALLKTNKILVLDEATSNVDMETDQFIQKTLRTNFSDYTIITIAHRLNSIADYDKVIVMDNGLVAEYDSPFNLLANSTEDTYITKNTIFAQMVKHTGEKNSQNIFQTAKNKYINSQLNK</sequence>
<feature type="transmembrane region" description="Helical" evidence="11">
    <location>
        <begin position="816"/>
        <end position="840"/>
    </location>
</feature>
<dbReference type="Proteomes" id="UP000009168">
    <property type="component" value="Unassembled WGS sequence"/>
</dbReference>
<evidence type="ECO:0000256" key="6">
    <source>
        <dbReference type="ARBA" id="ARBA00022741"/>
    </source>
</evidence>
<evidence type="ECO:0000313" key="15">
    <source>
        <dbReference type="Proteomes" id="UP000009168"/>
    </source>
</evidence>
<comment type="subcellular location">
    <subcellularLocation>
        <location evidence="1">Membrane</location>
        <topology evidence="1">Multi-pass membrane protein</topology>
    </subcellularLocation>
</comment>
<evidence type="ECO:0000256" key="4">
    <source>
        <dbReference type="ARBA" id="ARBA00022692"/>
    </source>
</evidence>
<dbReference type="InterPro" id="IPR036640">
    <property type="entry name" value="ABC1_TM_sf"/>
</dbReference>
<dbReference type="OrthoDB" id="6500128at2759"/>
<dbReference type="Gene3D" id="3.40.50.300">
    <property type="entry name" value="P-loop containing nucleotide triphosphate hydrolases"/>
    <property type="match status" value="2"/>
</dbReference>
<evidence type="ECO:0000256" key="1">
    <source>
        <dbReference type="ARBA" id="ARBA00004141"/>
    </source>
</evidence>
<feature type="transmembrane region" description="Helical" evidence="11">
    <location>
        <begin position="340"/>
        <end position="359"/>
    </location>
</feature>
<feature type="transmembrane region" description="Helical" evidence="11">
    <location>
        <begin position="900"/>
        <end position="929"/>
    </location>
</feature>
<dbReference type="InterPro" id="IPR011527">
    <property type="entry name" value="ABC1_TM_dom"/>
</dbReference>
<dbReference type="InterPro" id="IPR044746">
    <property type="entry name" value="ABCC_6TM_D1"/>
</dbReference>
<feature type="transmembrane region" description="Helical" evidence="11">
    <location>
        <begin position="151"/>
        <end position="169"/>
    </location>
</feature>
<dbReference type="InterPro" id="IPR003439">
    <property type="entry name" value="ABC_transporter-like_ATP-bd"/>
</dbReference>
<evidence type="ECO:0000313" key="14">
    <source>
        <dbReference type="EMBL" id="EAR84933.2"/>
    </source>
</evidence>
<dbReference type="STRING" id="312017.I7MCU2"/>
<feature type="transmembrane region" description="Helical" evidence="11">
    <location>
        <begin position="255"/>
        <end position="273"/>
    </location>
</feature>
<feature type="domain" description="ABC transmembrane type-1" evidence="13">
    <location>
        <begin position="119"/>
        <end position="356"/>
    </location>
</feature>
<dbReference type="RefSeq" id="XP_001032596.2">
    <property type="nucleotide sequence ID" value="XM_001032596.2"/>
</dbReference>
<comment type="similarity">
    <text evidence="2">Belongs to the ABC transporter superfamily. ABCC family. Conjugate transporter (TC 3.A.1.208) subfamily.</text>
</comment>
<dbReference type="CDD" id="cd18580">
    <property type="entry name" value="ABC_6TM_ABCC_D2"/>
    <property type="match status" value="1"/>
</dbReference>
<dbReference type="InParanoid" id="I7MCU2"/>
<feature type="region of interest" description="Disordered" evidence="10">
    <location>
        <begin position="1"/>
        <end position="26"/>
    </location>
</feature>
<dbReference type="FunFam" id="3.40.50.300:FF:000973">
    <property type="entry name" value="Multidrug resistance-associated protein 4"/>
    <property type="match status" value="1"/>
</dbReference>
<feature type="domain" description="ABC transmembrane type-1" evidence="13">
    <location>
        <begin position="779"/>
        <end position="1049"/>
    </location>
</feature>
<evidence type="ECO:0000256" key="5">
    <source>
        <dbReference type="ARBA" id="ARBA00022737"/>
    </source>
</evidence>
<feature type="transmembrane region" description="Helical" evidence="11">
    <location>
        <begin position="227"/>
        <end position="249"/>
    </location>
</feature>
<dbReference type="Pfam" id="PF00005">
    <property type="entry name" value="ABC_tran"/>
    <property type="match status" value="2"/>
</dbReference>
<keyword evidence="5" id="KW-0677">Repeat</keyword>
<dbReference type="InterPro" id="IPR050173">
    <property type="entry name" value="ABC_transporter_C-like"/>
</dbReference>
<evidence type="ECO:0000259" key="12">
    <source>
        <dbReference type="PROSITE" id="PS50893"/>
    </source>
</evidence>
<dbReference type="PANTHER" id="PTHR24223">
    <property type="entry name" value="ATP-BINDING CASSETTE SUB-FAMILY C"/>
    <property type="match status" value="1"/>
</dbReference>
<feature type="transmembrane region" description="Helical" evidence="11">
    <location>
        <begin position="950"/>
        <end position="969"/>
    </location>
</feature>
<dbReference type="CDD" id="cd18579">
    <property type="entry name" value="ABC_6TM_ABCC_D1"/>
    <property type="match status" value="1"/>
</dbReference>
<evidence type="ECO:0000256" key="7">
    <source>
        <dbReference type="ARBA" id="ARBA00022840"/>
    </source>
</evidence>
<proteinExistence type="inferred from homology"/>
<keyword evidence="6" id="KW-0547">Nucleotide-binding</keyword>
<gene>
    <name evidence="14" type="ORF">TTHERM_00584900</name>
</gene>
<keyword evidence="3" id="KW-0813">Transport</keyword>
<name>I7MCU2_TETTS</name>
<dbReference type="SUPFAM" id="SSF90123">
    <property type="entry name" value="ABC transporter transmembrane region"/>
    <property type="match status" value="2"/>
</dbReference>
<dbReference type="PANTHER" id="PTHR24223:SF456">
    <property type="entry name" value="MULTIDRUG RESISTANCE-ASSOCIATED PROTEIN LETHAL(2)03659"/>
    <property type="match status" value="1"/>
</dbReference>
<dbReference type="CDD" id="cd03250">
    <property type="entry name" value="ABCC_MRP_domain1"/>
    <property type="match status" value="1"/>
</dbReference>
<dbReference type="InterPro" id="IPR003593">
    <property type="entry name" value="AAA+_ATPase"/>
</dbReference>
<feature type="domain" description="ABC transporter" evidence="12">
    <location>
        <begin position="471"/>
        <end position="701"/>
    </location>
</feature>
<evidence type="ECO:0000256" key="10">
    <source>
        <dbReference type="SAM" id="MobiDB-lite"/>
    </source>
</evidence>
<dbReference type="SMART" id="SM00382">
    <property type="entry name" value="AAA"/>
    <property type="match status" value="2"/>
</dbReference>
<dbReference type="GO" id="GO:0005524">
    <property type="term" value="F:ATP binding"/>
    <property type="evidence" value="ECO:0007669"/>
    <property type="project" value="UniProtKB-KW"/>
</dbReference>